<organism evidence="2 4">
    <name type="scientific">Vanilla planifolia</name>
    <name type="common">Vanilla</name>
    <dbReference type="NCBI Taxonomy" id="51239"/>
    <lineage>
        <taxon>Eukaryota</taxon>
        <taxon>Viridiplantae</taxon>
        <taxon>Streptophyta</taxon>
        <taxon>Embryophyta</taxon>
        <taxon>Tracheophyta</taxon>
        <taxon>Spermatophyta</taxon>
        <taxon>Magnoliopsida</taxon>
        <taxon>Liliopsida</taxon>
        <taxon>Asparagales</taxon>
        <taxon>Orchidaceae</taxon>
        <taxon>Vanilloideae</taxon>
        <taxon>Vanilleae</taxon>
        <taxon>Vanilla</taxon>
    </lineage>
</organism>
<evidence type="ECO:0000313" key="3">
    <source>
        <dbReference type="Proteomes" id="UP000636800"/>
    </source>
</evidence>
<evidence type="ECO:0000313" key="2">
    <source>
        <dbReference type="EMBL" id="KAG0468520.1"/>
    </source>
</evidence>
<sequence>MAKCLSKCLPACFASAAEGERRRETKNDGPRLPADRITWLLARNRKSAYIRDGVGRIEASVVQCAPTGSSVQTVNQTRTTCCLRSALFSSGGAPVRRLLFGFAIGRSSGPVHCQADCRSCRSVTIV</sequence>
<evidence type="ECO:0000313" key="4">
    <source>
        <dbReference type="Proteomes" id="UP000639772"/>
    </source>
</evidence>
<dbReference type="AlphaFoldDB" id="A0A835UQ12"/>
<dbReference type="Proteomes" id="UP000636800">
    <property type="component" value="Unassembled WGS sequence"/>
</dbReference>
<proteinExistence type="predicted"/>
<accession>A0A835UQ12</accession>
<dbReference type="EMBL" id="JADCNL010000009">
    <property type="protein sequence ID" value="KAG0466850.1"/>
    <property type="molecule type" value="Genomic_DNA"/>
</dbReference>
<dbReference type="EMBL" id="JADCNM010000009">
    <property type="protein sequence ID" value="KAG0468520.1"/>
    <property type="molecule type" value="Genomic_DNA"/>
</dbReference>
<gene>
    <name evidence="2" type="ORF">HPP92_017848</name>
    <name evidence="1" type="ORF">HPP92_018430</name>
</gene>
<dbReference type="Proteomes" id="UP000639772">
    <property type="component" value="Chromosome 9"/>
</dbReference>
<reference evidence="3 4" key="1">
    <citation type="journal article" date="2020" name="Nat. Food">
        <title>A phased Vanilla planifolia genome enables genetic improvement of flavour and production.</title>
        <authorList>
            <person name="Hasing T."/>
            <person name="Tang H."/>
            <person name="Brym M."/>
            <person name="Khazi F."/>
            <person name="Huang T."/>
            <person name="Chambers A.H."/>
        </authorList>
    </citation>
    <scope>NUCLEOTIDE SEQUENCE [LARGE SCALE GENOMIC DNA]</scope>
    <source>
        <tissue evidence="2">Leaf</tissue>
    </source>
</reference>
<protein>
    <submittedName>
        <fullName evidence="2">Uncharacterized protein</fullName>
    </submittedName>
</protein>
<keyword evidence="3" id="KW-1185">Reference proteome</keyword>
<name>A0A835UQ12_VANPL</name>
<comment type="caution">
    <text evidence="2">The sequence shown here is derived from an EMBL/GenBank/DDBJ whole genome shotgun (WGS) entry which is preliminary data.</text>
</comment>
<evidence type="ECO:0000313" key="1">
    <source>
        <dbReference type="EMBL" id="KAG0466850.1"/>
    </source>
</evidence>